<dbReference type="SUPFAM" id="SSF50998">
    <property type="entry name" value="Quinoprotein alcohol dehydrogenase-like"/>
    <property type="match status" value="1"/>
</dbReference>
<proteinExistence type="inferred from homology"/>
<comment type="subunit">
    <text evidence="4">Part of the Bam complex.</text>
</comment>
<dbReference type="InterPro" id="IPR002372">
    <property type="entry name" value="PQQ_rpt_dom"/>
</dbReference>
<keyword evidence="1 4" id="KW-0732">Signal</keyword>
<comment type="subcellular location">
    <subcellularLocation>
        <location evidence="4">Cell outer membrane</location>
    </subcellularLocation>
</comment>
<dbReference type="PANTHER" id="PTHR34512:SF30">
    <property type="entry name" value="OUTER MEMBRANE PROTEIN ASSEMBLY FACTOR BAMB"/>
    <property type="match status" value="1"/>
</dbReference>
<dbReference type="OrthoDB" id="5173551at2"/>
<accession>A0A1H5XFP8</accession>
<keyword evidence="2 4" id="KW-0472">Membrane</keyword>
<gene>
    <name evidence="4" type="primary">bamB</name>
    <name evidence="6" type="ORF">SAMN05216334_12725</name>
</gene>
<dbReference type="Proteomes" id="UP000236753">
    <property type="component" value="Unassembled WGS sequence"/>
</dbReference>
<dbReference type="InterPro" id="IPR018391">
    <property type="entry name" value="PQQ_b-propeller_rpt"/>
</dbReference>
<evidence type="ECO:0000256" key="3">
    <source>
        <dbReference type="ARBA" id="ARBA00023237"/>
    </source>
</evidence>
<dbReference type="InterPro" id="IPR011047">
    <property type="entry name" value="Quinoprotein_ADH-like_sf"/>
</dbReference>
<dbReference type="GO" id="GO:0009279">
    <property type="term" value="C:cell outer membrane"/>
    <property type="evidence" value="ECO:0007669"/>
    <property type="project" value="UniProtKB-SubCell"/>
</dbReference>
<dbReference type="NCBIfam" id="TIGR03300">
    <property type="entry name" value="assembly_YfgL"/>
    <property type="match status" value="1"/>
</dbReference>
<comment type="similarity">
    <text evidence="4">Belongs to the BamB family.</text>
</comment>
<dbReference type="GO" id="GO:0051205">
    <property type="term" value="P:protein insertion into membrane"/>
    <property type="evidence" value="ECO:0007669"/>
    <property type="project" value="UniProtKB-UniRule"/>
</dbReference>
<dbReference type="Pfam" id="PF13360">
    <property type="entry name" value="PQQ_2"/>
    <property type="match status" value="1"/>
</dbReference>
<evidence type="ECO:0000313" key="7">
    <source>
        <dbReference type="Proteomes" id="UP000236753"/>
    </source>
</evidence>
<feature type="domain" description="Pyrrolo-quinoline quinone repeat" evidence="5">
    <location>
        <begin position="114"/>
        <end position="343"/>
    </location>
</feature>
<organism evidence="6 7">
    <name type="scientific">Nitrosomonas ureae</name>
    <dbReference type="NCBI Taxonomy" id="44577"/>
    <lineage>
        <taxon>Bacteria</taxon>
        <taxon>Pseudomonadati</taxon>
        <taxon>Pseudomonadota</taxon>
        <taxon>Betaproteobacteria</taxon>
        <taxon>Nitrosomonadales</taxon>
        <taxon>Nitrosomonadaceae</taxon>
        <taxon>Nitrosomonas</taxon>
    </lineage>
</organism>
<protein>
    <recommendedName>
        <fullName evidence="4">Outer membrane protein assembly factor BamB</fullName>
    </recommendedName>
</protein>
<dbReference type="PANTHER" id="PTHR34512">
    <property type="entry name" value="CELL SURFACE PROTEIN"/>
    <property type="match status" value="1"/>
</dbReference>
<evidence type="ECO:0000313" key="6">
    <source>
        <dbReference type="EMBL" id="SEG10644.1"/>
    </source>
</evidence>
<reference evidence="6 7" key="1">
    <citation type="submission" date="2016-10" db="EMBL/GenBank/DDBJ databases">
        <authorList>
            <person name="de Groot N.N."/>
        </authorList>
    </citation>
    <scope>NUCLEOTIDE SEQUENCE [LARGE SCALE GENOMIC DNA]</scope>
    <source>
        <strain evidence="6 7">Nm13</strain>
    </source>
</reference>
<name>A0A1H5XFP8_9PROT</name>
<dbReference type="SMART" id="SM00564">
    <property type="entry name" value="PQQ"/>
    <property type="match status" value="5"/>
</dbReference>
<evidence type="ECO:0000259" key="5">
    <source>
        <dbReference type="Pfam" id="PF13360"/>
    </source>
</evidence>
<keyword evidence="3 4" id="KW-0998">Cell outer membrane</keyword>
<dbReference type="Gene3D" id="2.130.10.10">
    <property type="entry name" value="YVTN repeat-like/Quinoprotein amine dehydrogenase"/>
    <property type="match status" value="1"/>
</dbReference>
<sequence length="418" mass="45814">MDWAILNKHLIIVESNFTRTRRLFTFWIVSFLLLPGCGSTMNPFDMRIVEAMSTQLSDMFVTDEVIVYEKEELDALKSVDRIPLKWKNKVSENEIASFYVVYENDVVYSADEAGKLTKYEAATGKQLWQVKTKHRFSAGVGVGEGLILVGTFKGEVLAYNESGHMLWQASVTSEILSPPQAQNNIVVVRTVDGRIFGLDAIDGKRKWIHQGATPPLTVRSTAGITLAHGAVFAGFPGGKMVAMSLFNGNIGWEVAVSHPRGVTELERMTDITSVPVVNDRLVCAVAYQGRVACFAINDGTQIWTRESSSSAGLVMDNDYVYVTEDKGVVSAYDLLSGASVWKQSRLGSKKLTKPIIKGQYIVVGDDQGNVNLLRNYDGVLIARSATDGSMIQNPASPLPDGFVVQTAKGGVYAYSTQF</sequence>
<dbReference type="AlphaFoldDB" id="A0A1H5XFP8"/>
<dbReference type="HAMAP" id="MF_00923">
    <property type="entry name" value="OM_assembly_BamB"/>
    <property type="match status" value="1"/>
</dbReference>
<dbReference type="InterPro" id="IPR015943">
    <property type="entry name" value="WD40/YVTN_repeat-like_dom_sf"/>
</dbReference>
<dbReference type="EMBL" id="FNUX01000027">
    <property type="protein sequence ID" value="SEG10644.1"/>
    <property type="molecule type" value="Genomic_DNA"/>
</dbReference>
<dbReference type="RefSeq" id="WP_103967325.1">
    <property type="nucleotide sequence ID" value="NZ_FNUX01000027.1"/>
</dbReference>
<evidence type="ECO:0000256" key="2">
    <source>
        <dbReference type="ARBA" id="ARBA00023136"/>
    </source>
</evidence>
<dbReference type="InterPro" id="IPR017687">
    <property type="entry name" value="BamB"/>
</dbReference>
<comment type="function">
    <text evidence="4">Part of the outer membrane protein assembly complex, which is involved in assembly and insertion of beta-barrel proteins into the outer membrane.</text>
</comment>
<dbReference type="GO" id="GO:0043165">
    <property type="term" value="P:Gram-negative-bacterium-type cell outer membrane assembly"/>
    <property type="evidence" value="ECO:0007669"/>
    <property type="project" value="UniProtKB-UniRule"/>
</dbReference>
<evidence type="ECO:0000256" key="4">
    <source>
        <dbReference type="HAMAP-Rule" id="MF_00923"/>
    </source>
</evidence>
<evidence type="ECO:0000256" key="1">
    <source>
        <dbReference type="ARBA" id="ARBA00022729"/>
    </source>
</evidence>